<keyword evidence="2" id="KW-1185">Reference proteome</keyword>
<organism evidence="1 2">
    <name type="scientific">Stylosanthes scabra</name>
    <dbReference type="NCBI Taxonomy" id="79078"/>
    <lineage>
        <taxon>Eukaryota</taxon>
        <taxon>Viridiplantae</taxon>
        <taxon>Streptophyta</taxon>
        <taxon>Embryophyta</taxon>
        <taxon>Tracheophyta</taxon>
        <taxon>Spermatophyta</taxon>
        <taxon>Magnoliopsida</taxon>
        <taxon>eudicotyledons</taxon>
        <taxon>Gunneridae</taxon>
        <taxon>Pentapetalae</taxon>
        <taxon>rosids</taxon>
        <taxon>fabids</taxon>
        <taxon>Fabales</taxon>
        <taxon>Fabaceae</taxon>
        <taxon>Papilionoideae</taxon>
        <taxon>50 kb inversion clade</taxon>
        <taxon>dalbergioids sensu lato</taxon>
        <taxon>Dalbergieae</taxon>
        <taxon>Pterocarpus clade</taxon>
        <taxon>Stylosanthes</taxon>
    </lineage>
</organism>
<evidence type="ECO:0000313" key="1">
    <source>
        <dbReference type="EMBL" id="MED6185499.1"/>
    </source>
</evidence>
<dbReference type="EMBL" id="JASCZI010181718">
    <property type="protein sequence ID" value="MED6185499.1"/>
    <property type="molecule type" value="Genomic_DNA"/>
</dbReference>
<reference evidence="1 2" key="1">
    <citation type="journal article" date="2023" name="Plants (Basel)">
        <title>Bridging the Gap: Combining Genomics and Transcriptomics Approaches to Understand Stylosanthes scabra, an Orphan Legume from the Brazilian Caatinga.</title>
        <authorList>
            <person name="Ferreira-Neto J.R.C."/>
            <person name="da Silva M.D."/>
            <person name="Binneck E."/>
            <person name="de Melo N.F."/>
            <person name="da Silva R.H."/>
            <person name="de Melo A.L.T.M."/>
            <person name="Pandolfi V."/>
            <person name="Bustamante F.O."/>
            <person name="Brasileiro-Vidal A.C."/>
            <person name="Benko-Iseppon A.M."/>
        </authorList>
    </citation>
    <scope>NUCLEOTIDE SEQUENCE [LARGE SCALE GENOMIC DNA]</scope>
    <source>
        <tissue evidence="1">Leaves</tissue>
    </source>
</reference>
<sequence>MGSSGSVETLRKKSKFLAPKYNCGAYPILFMSSTIGNFNRLFYGCPYFKGREKQIENQQIESPQFDVKVTGSEDRHLMMKLMEGLPCDTAIRDEDRSDDFLLSGGEMSFGEMEAPGPSW</sequence>
<name>A0ABU6WJL7_9FABA</name>
<dbReference type="Proteomes" id="UP001341840">
    <property type="component" value="Unassembled WGS sequence"/>
</dbReference>
<protein>
    <submittedName>
        <fullName evidence="1">Uncharacterized protein</fullName>
    </submittedName>
</protein>
<comment type="caution">
    <text evidence="1">The sequence shown here is derived from an EMBL/GenBank/DDBJ whole genome shotgun (WGS) entry which is preliminary data.</text>
</comment>
<evidence type="ECO:0000313" key="2">
    <source>
        <dbReference type="Proteomes" id="UP001341840"/>
    </source>
</evidence>
<accession>A0ABU6WJL7</accession>
<gene>
    <name evidence="1" type="ORF">PIB30_057701</name>
</gene>
<proteinExistence type="predicted"/>